<evidence type="ECO:0000256" key="1">
    <source>
        <dbReference type="SAM" id="MobiDB-lite"/>
    </source>
</evidence>
<proteinExistence type="predicted"/>
<organism evidence="2 3">
    <name type="scientific">Laodelphax striatellus</name>
    <name type="common">Small brown planthopper</name>
    <name type="synonym">Delphax striatella</name>
    <dbReference type="NCBI Taxonomy" id="195883"/>
    <lineage>
        <taxon>Eukaryota</taxon>
        <taxon>Metazoa</taxon>
        <taxon>Ecdysozoa</taxon>
        <taxon>Arthropoda</taxon>
        <taxon>Hexapoda</taxon>
        <taxon>Insecta</taxon>
        <taxon>Pterygota</taxon>
        <taxon>Neoptera</taxon>
        <taxon>Paraneoptera</taxon>
        <taxon>Hemiptera</taxon>
        <taxon>Auchenorrhyncha</taxon>
        <taxon>Fulgoroidea</taxon>
        <taxon>Delphacidae</taxon>
        <taxon>Criomorphinae</taxon>
        <taxon>Laodelphax</taxon>
    </lineage>
</organism>
<gene>
    <name evidence="2" type="ORF">LSTR_LSTR002021</name>
</gene>
<dbReference type="AlphaFoldDB" id="A0A482XHQ7"/>
<accession>A0A482XHQ7</accession>
<dbReference type="InParanoid" id="A0A482XHQ7"/>
<sequence>MKDCNRLWWLCEALGGGVKAAASIWRRRHLEAADVRAEAHSATDSTEISGLPDTLPGGSSAHAQNA</sequence>
<evidence type="ECO:0000313" key="3">
    <source>
        <dbReference type="Proteomes" id="UP000291343"/>
    </source>
</evidence>
<dbReference type="Proteomes" id="UP000291343">
    <property type="component" value="Unassembled WGS sequence"/>
</dbReference>
<evidence type="ECO:0000313" key="2">
    <source>
        <dbReference type="EMBL" id="RZF45060.1"/>
    </source>
</evidence>
<keyword evidence="3" id="KW-1185">Reference proteome</keyword>
<protein>
    <submittedName>
        <fullName evidence="2">Uncharacterized protein</fullName>
    </submittedName>
</protein>
<comment type="caution">
    <text evidence="2">The sequence shown here is derived from an EMBL/GenBank/DDBJ whole genome shotgun (WGS) entry which is preliminary data.</text>
</comment>
<name>A0A482XHQ7_LAOST</name>
<feature type="region of interest" description="Disordered" evidence="1">
    <location>
        <begin position="35"/>
        <end position="66"/>
    </location>
</feature>
<reference evidence="2 3" key="1">
    <citation type="journal article" date="2017" name="Gigascience">
        <title>Genome sequence of the small brown planthopper, Laodelphax striatellus.</title>
        <authorList>
            <person name="Zhu J."/>
            <person name="Jiang F."/>
            <person name="Wang X."/>
            <person name="Yang P."/>
            <person name="Bao Y."/>
            <person name="Zhao W."/>
            <person name="Wang W."/>
            <person name="Lu H."/>
            <person name="Wang Q."/>
            <person name="Cui N."/>
            <person name="Li J."/>
            <person name="Chen X."/>
            <person name="Luo L."/>
            <person name="Yu J."/>
            <person name="Kang L."/>
            <person name="Cui F."/>
        </authorList>
    </citation>
    <scope>NUCLEOTIDE SEQUENCE [LARGE SCALE GENOMIC DNA]</scope>
    <source>
        <strain evidence="2">Lst14</strain>
    </source>
</reference>
<dbReference type="EMBL" id="QKKF02010000">
    <property type="protein sequence ID" value="RZF45060.1"/>
    <property type="molecule type" value="Genomic_DNA"/>
</dbReference>